<name>A0A382IAK0_9ZZZZ</name>
<evidence type="ECO:0000256" key="2">
    <source>
        <dbReference type="ARBA" id="ARBA00023239"/>
    </source>
</evidence>
<dbReference type="SUPFAM" id="SSF52518">
    <property type="entry name" value="Thiamin diphosphate-binding fold (THDP-binding)"/>
    <property type="match status" value="1"/>
</dbReference>
<proteinExistence type="predicted"/>
<gene>
    <name evidence="3" type="ORF">METZ01_LOCUS249133</name>
</gene>
<dbReference type="PANTHER" id="PTHR42818">
    <property type="entry name" value="SULFOPYRUVATE DECARBOXYLASE SUBUNIT ALPHA"/>
    <property type="match status" value="1"/>
</dbReference>
<dbReference type="CDD" id="cd07035">
    <property type="entry name" value="TPP_PYR_POX_like"/>
    <property type="match status" value="1"/>
</dbReference>
<dbReference type="AlphaFoldDB" id="A0A382IAK0"/>
<sequence length="131" mass="14234">MDVVTLTSEEEGVGLLCGAWAGDRKGVLLMQSSGVGNCVNALALPNICRIPFLTIVSMRGEWGEFIPWQVPMGRATPKVLEAMDVHLFRADFKEEVGATVDAAANFSFNTRQSSAVLLSQKMIGAKQFKEE</sequence>
<reference evidence="3" key="1">
    <citation type="submission" date="2018-05" db="EMBL/GenBank/DDBJ databases">
        <authorList>
            <person name="Lanie J.A."/>
            <person name="Ng W.-L."/>
            <person name="Kazmierczak K.M."/>
            <person name="Andrzejewski T.M."/>
            <person name="Davidsen T.M."/>
            <person name="Wayne K.J."/>
            <person name="Tettelin H."/>
            <person name="Glass J.I."/>
            <person name="Rusch D."/>
            <person name="Podicherti R."/>
            <person name="Tsui H.-C.T."/>
            <person name="Winkler M.E."/>
        </authorList>
    </citation>
    <scope>NUCLEOTIDE SEQUENCE</scope>
</reference>
<dbReference type="PANTHER" id="PTHR42818:SF1">
    <property type="entry name" value="SULFOPYRUVATE DECARBOXYLASE"/>
    <property type="match status" value="1"/>
</dbReference>
<evidence type="ECO:0000256" key="1">
    <source>
        <dbReference type="ARBA" id="ARBA00022793"/>
    </source>
</evidence>
<dbReference type="InterPro" id="IPR029061">
    <property type="entry name" value="THDP-binding"/>
</dbReference>
<accession>A0A382IAK0</accession>
<evidence type="ECO:0008006" key="4">
    <source>
        <dbReference type="Google" id="ProtNLM"/>
    </source>
</evidence>
<keyword evidence="2" id="KW-0456">Lyase</keyword>
<dbReference type="EMBL" id="UINC01066018">
    <property type="protein sequence ID" value="SVB96279.1"/>
    <property type="molecule type" value="Genomic_DNA"/>
</dbReference>
<organism evidence="3">
    <name type="scientific">marine metagenome</name>
    <dbReference type="NCBI Taxonomy" id="408172"/>
    <lineage>
        <taxon>unclassified sequences</taxon>
        <taxon>metagenomes</taxon>
        <taxon>ecological metagenomes</taxon>
    </lineage>
</organism>
<dbReference type="InterPro" id="IPR051818">
    <property type="entry name" value="TPP_dependent_decarboxylase"/>
</dbReference>
<dbReference type="GO" id="GO:0016831">
    <property type="term" value="F:carboxy-lyase activity"/>
    <property type="evidence" value="ECO:0007669"/>
    <property type="project" value="UniProtKB-KW"/>
</dbReference>
<evidence type="ECO:0000313" key="3">
    <source>
        <dbReference type="EMBL" id="SVB96279.1"/>
    </source>
</evidence>
<keyword evidence="1" id="KW-0210">Decarboxylase</keyword>
<protein>
    <recommendedName>
        <fullName evidence="4">Thiamine pyrophosphate enzyme N-terminal TPP-binding domain-containing protein</fullName>
    </recommendedName>
</protein>